<keyword evidence="5" id="KW-1185">Reference proteome</keyword>
<name>A0ABV4I2W2_9ACTN</name>
<keyword evidence="2" id="KW-0472">Membrane</keyword>
<dbReference type="Pfam" id="PF20059">
    <property type="entry name" value="DUF6458"/>
    <property type="match status" value="1"/>
</dbReference>
<sequence length="99" mass="10309">MHLTNHSFAFTVGAVLAFAVHVDLPVLDLAVVGWILMLVALASTLLEVVGRRTRTRAPGTGSGPQPGPARTSTAARVSPSVAPWDTRAFHAVARPAGES</sequence>
<gene>
    <name evidence="4" type="ORF">AB2L28_12180</name>
</gene>
<feature type="domain" description="DUF6458" evidence="3">
    <location>
        <begin position="8"/>
        <end position="55"/>
    </location>
</feature>
<proteinExistence type="predicted"/>
<evidence type="ECO:0000256" key="2">
    <source>
        <dbReference type="SAM" id="Phobius"/>
    </source>
</evidence>
<keyword evidence="2" id="KW-1133">Transmembrane helix</keyword>
<feature type="region of interest" description="Disordered" evidence="1">
    <location>
        <begin position="54"/>
        <end position="80"/>
    </location>
</feature>
<dbReference type="EMBL" id="JBGGTQ010000005">
    <property type="protein sequence ID" value="MEZ0492991.1"/>
    <property type="molecule type" value="Genomic_DNA"/>
</dbReference>
<accession>A0ABV4I2W2</accession>
<organism evidence="4 5">
    <name type="scientific">Kineococcus mangrovi</name>
    <dbReference type="NCBI Taxonomy" id="1660183"/>
    <lineage>
        <taxon>Bacteria</taxon>
        <taxon>Bacillati</taxon>
        <taxon>Actinomycetota</taxon>
        <taxon>Actinomycetes</taxon>
        <taxon>Kineosporiales</taxon>
        <taxon>Kineosporiaceae</taxon>
        <taxon>Kineococcus</taxon>
    </lineage>
</organism>
<reference evidence="4 5" key="1">
    <citation type="submission" date="2024-07" db="EMBL/GenBank/DDBJ databases">
        <authorList>
            <person name="Thanompreechachai J."/>
            <person name="Duangmal K."/>
        </authorList>
    </citation>
    <scope>NUCLEOTIDE SEQUENCE [LARGE SCALE GENOMIC DNA]</scope>
    <source>
        <strain evidence="4 5">TBRC 1896</strain>
    </source>
</reference>
<evidence type="ECO:0000259" key="3">
    <source>
        <dbReference type="Pfam" id="PF20059"/>
    </source>
</evidence>
<dbReference type="InterPro" id="IPR045597">
    <property type="entry name" value="DUF6458"/>
</dbReference>
<keyword evidence="2" id="KW-0812">Transmembrane</keyword>
<feature type="transmembrane region" description="Helical" evidence="2">
    <location>
        <begin position="29"/>
        <end position="49"/>
    </location>
</feature>
<protein>
    <submittedName>
        <fullName evidence="4">DUF6458 family protein</fullName>
    </submittedName>
</protein>
<dbReference type="Proteomes" id="UP001566476">
    <property type="component" value="Unassembled WGS sequence"/>
</dbReference>
<evidence type="ECO:0000313" key="4">
    <source>
        <dbReference type="EMBL" id="MEZ0492991.1"/>
    </source>
</evidence>
<evidence type="ECO:0000256" key="1">
    <source>
        <dbReference type="SAM" id="MobiDB-lite"/>
    </source>
</evidence>
<dbReference type="RefSeq" id="WP_370719145.1">
    <property type="nucleotide sequence ID" value="NZ_JBGGTQ010000005.1"/>
</dbReference>
<evidence type="ECO:0000313" key="5">
    <source>
        <dbReference type="Proteomes" id="UP001566476"/>
    </source>
</evidence>
<comment type="caution">
    <text evidence="4">The sequence shown here is derived from an EMBL/GenBank/DDBJ whole genome shotgun (WGS) entry which is preliminary data.</text>
</comment>